<accession>A0A271KQS1</accession>
<keyword evidence="2" id="KW-1185">Reference proteome</keyword>
<proteinExistence type="predicted"/>
<dbReference type="Proteomes" id="UP000215931">
    <property type="component" value="Unassembled WGS sequence"/>
</dbReference>
<evidence type="ECO:0000313" key="1">
    <source>
        <dbReference type="EMBL" id="PAP97437.1"/>
    </source>
</evidence>
<comment type="caution">
    <text evidence="1">The sequence shown here is derived from an EMBL/GenBank/DDBJ whole genome shotgun (WGS) entry which is preliminary data.</text>
</comment>
<evidence type="ECO:0000313" key="2">
    <source>
        <dbReference type="Proteomes" id="UP000215931"/>
    </source>
</evidence>
<protein>
    <submittedName>
        <fullName evidence="1">Uncharacterized protein</fullName>
    </submittedName>
</protein>
<dbReference type="EMBL" id="NPKH01000001">
    <property type="protein sequence ID" value="PAP97437.1"/>
    <property type="molecule type" value="Genomic_DNA"/>
</dbReference>
<sequence>MRKIVDDNLFIWADPRMLTVSEGLYEKLEAVGGKNKPSPFRTTGCGHLMGNFHPDALKVRMRRRTAAPATAS</sequence>
<organism evidence="1 2">
    <name type="scientific">Mesorhizobium wenxiniae</name>
    <dbReference type="NCBI Taxonomy" id="2014805"/>
    <lineage>
        <taxon>Bacteria</taxon>
        <taxon>Pseudomonadati</taxon>
        <taxon>Pseudomonadota</taxon>
        <taxon>Alphaproteobacteria</taxon>
        <taxon>Hyphomicrobiales</taxon>
        <taxon>Phyllobacteriaceae</taxon>
        <taxon>Mesorhizobium</taxon>
    </lineage>
</organism>
<dbReference type="RefSeq" id="WP_095517096.1">
    <property type="nucleotide sequence ID" value="NZ_NPKH01000001.1"/>
</dbReference>
<dbReference type="AlphaFoldDB" id="A0A271KQS1"/>
<gene>
    <name evidence="1" type="ORF">CIT31_00760</name>
</gene>
<reference evidence="1 2" key="1">
    <citation type="submission" date="2017-08" db="EMBL/GenBank/DDBJ databases">
        <title>Mesorhizobium wenxinae sp. nov., a novel rhizobial species isolated from root nodules of chickpea (Cicer arietinum L.).</title>
        <authorList>
            <person name="Zhang J."/>
        </authorList>
    </citation>
    <scope>NUCLEOTIDE SEQUENCE [LARGE SCALE GENOMIC DNA]</scope>
    <source>
        <strain evidence="2">WYCCWR 10019</strain>
    </source>
</reference>
<name>A0A271KQS1_9HYPH</name>